<gene>
    <name evidence="1" type="ORF">PVAP13_2KG452010</name>
</gene>
<dbReference type="Proteomes" id="UP000823388">
    <property type="component" value="Chromosome 2K"/>
</dbReference>
<evidence type="ECO:0000313" key="2">
    <source>
        <dbReference type="Proteomes" id="UP000823388"/>
    </source>
</evidence>
<dbReference type="PANTHER" id="PTHR31479">
    <property type="entry name" value="ALPHA/BETA-HYDROLASES SUPERFAMILY PROTEIN"/>
    <property type="match status" value="1"/>
</dbReference>
<organism evidence="1 2">
    <name type="scientific">Panicum virgatum</name>
    <name type="common">Blackwell switchgrass</name>
    <dbReference type="NCBI Taxonomy" id="38727"/>
    <lineage>
        <taxon>Eukaryota</taxon>
        <taxon>Viridiplantae</taxon>
        <taxon>Streptophyta</taxon>
        <taxon>Embryophyta</taxon>
        <taxon>Tracheophyta</taxon>
        <taxon>Spermatophyta</taxon>
        <taxon>Magnoliopsida</taxon>
        <taxon>Liliopsida</taxon>
        <taxon>Poales</taxon>
        <taxon>Poaceae</taxon>
        <taxon>PACMAD clade</taxon>
        <taxon>Panicoideae</taxon>
        <taxon>Panicodae</taxon>
        <taxon>Paniceae</taxon>
        <taxon>Panicinae</taxon>
        <taxon>Panicum</taxon>
        <taxon>Panicum sect. Hiantes</taxon>
    </lineage>
</organism>
<name>A0A8T0WI35_PANVG</name>
<accession>A0A8T0WI35</accession>
<protein>
    <submittedName>
        <fullName evidence="1">Uncharacterized protein</fullName>
    </submittedName>
</protein>
<evidence type="ECO:0000313" key="1">
    <source>
        <dbReference type="EMBL" id="KAG2645797.1"/>
    </source>
</evidence>
<dbReference type="PANTHER" id="PTHR31479:SF25">
    <property type="entry name" value="OS07G0527900 PROTEIN"/>
    <property type="match status" value="1"/>
</dbReference>
<proteinExistence type="predicted"/>
<comment type="caution">
    <text evidence="1">The sequence shown here is derived from an EMBL/GenBank/DDBJ whole genome shotgun (WGS) entry which is preliminary data.</text>
</comment>
<reference evidence="1" key="1">
    <citation type="submission" date="2020-05" db="EMBL/GenBank/DDBJ databases">
        <title>WGS assembly of Panicum virgatum.</title>
        <authorList>
            <person name="Lovell J.T."/>
            <person name="Jenkins J."/>
            <person name="Shu S."/>
            <person name="Juenger T.E."/>
            <person name="Schmutz J."/>
        </authorList>
    </citation>
    <scope>NUCLEOTIDE SEQUENCE</scope>
    <source>
        <strain evidence="1">AP13</strain>
    </source>
</reference>
<dbReference type="AlphaFoldDB" id="A0A8T0WI35"/>
<keyword evidence="2" id="KW-1185">Reference proteome</keyword>
<dbReference type="EMBL" id="CM029039">
    <property type="protein sequence ID" value="KAG2645797.1"/>
    <property type="molecule type" value="Genomic_DNA"/>
</dbReference>
<sequence length="146" mass="16726">MMTTSLTETTEIDWDNEEHRRCITGCLVRGTYVLESERTKLCEANDDDTRVPLALAWWESFHFRKLCMLECECECVFCQIGGHIVDVDLGRQRFIYGAIFKYVPPGGSPRHRSALSYVVAFRGTMQRDATTVGDCNTQVLITYNQD</sequence>